<dbReference type="Gene3D" id="3.40.50.300">
    <property type="entry name" value="P-loop containing nucleotide triphosphate hydrolases"/>
    <property type="match status" value="1"/>
</dbReference>
<dbReference type="Proteomes" id="UP000321121">
    <property type="component" value="Unassembled WGS sequence"/>
</dbReference>
<feature type="region of interest" description="Disordered" evidence="1">
    <location>
        <begin position="601"/>
        <end position="623"/>
    </location>
</feature>
<dbReference type="CDD" id="cd01029">
    <property type="entry name" value="TOPRIM_primases"/>
    <property type="match status" value="1"/>
</dbReference>
<sequence>MSTFWQTSAGDCLDTPMATHEVIDRFRDAIAAAGITPPDHIEADGELHRFSTNGKTSDKAGYYCLHLDGVAAGHFGCWRQGIGQDWSARNGARLDRAELAKLSESIRQREAEGERRQAARAQVAQTIWDAAQPAQDSHPYLMRKGVRVAGEIRQADVSRAEFFGDDAKTGTMENCLLVKVEDAEGLQSLQAITPEGAKPFMGGAKKAEGCTILPGEASTLYIVEGLATGLSIHQSTGATVAVAFDSGNLPKVAKRMKAEAPGARLIIAGDNDHESDKNPGKAAADKAAADTGAEIALSPDESGVSDWNDYHAAHGLESVREALEGREKADADAMLDALEGAKAKNLLAVEPPPMRYVVDGLLPEPIAAAVVAPGSTGKSFWLMQLAACVCTGVPFMGQAIPNPGAVLMLGAEDDADEISRRLHSIVREYEWDGDRLDPETLGERFYAFPLVGQDNRLVKDGERDEAKINAIINMARAITDLRLIILDPVSRFRSGEENSNDDNTRFAEALEHIRKETGVTVLVAHHSRKGSNGDSADDVRGGSAFVDALRFVATLAKLPFKEAERLGMSPEDAANLIRFTVVKANYKHDMVMQWMRRGMGGVLKPTDPPEEPPKRTEAKGEERYSAALPKLRDLVRQKDEEGKPLTRRALREYAGQAGLFGMGDQSLRGVLSRAIEEGQVIAHEDGTLRLW</sequence>
<feature type="compositionally biased region" description="Basic and acidic residues" evidence="1">
    <location>
        <begin position="270"/>
        <end position="288"/>
    </location>
</feature>
<dbReference type="Gene3D" id="3.40.1360.10">
    <property type="match status" value="1"/>
</dbReference>
<dbReference type="Pfam" id="PF13481">
    <property type="entry name" value="AAA_25"/>
    <property type="match status" value="1"/>
</dbReference>
<dbReference type="InterPro" id="IPR027417">
    <property type="entry name" value="P-loop_NTPase"/>
</dbReference>
<keyword evidence="4" id="KW-1185">Reference proteome</keyword>
<name>A0ABQ0U3C4_9GAMM</name>
<dbReference type="InterPro" id="IPR034154">
    <property type="entry name" value="TOPRIM_DnaG/twinkle"/>
</dbReference>
<accession>A0ABQ0U3C4</accession>
<organism evidence="3 4">
    <name type="scientific">Halomonas halophila</name>
    <dbReference type="NCBI Taxonomy" id="29573"/>
    <lineage>
        <taxon>Bacteria</taxon>
        <taxon>Pseudomonadati</taxon>
        <taxon>Pseudomonadota</taxon>
        <taxon>Gammaproteobacteria</taxon>
        <taxon>Oceanospirillales</taxon>
        <taxon>Halomonadaceae</taxon>
        <taxon>Halomonas</taxon>
    </lineage>
</organism>
<dbReference type="PROSITE" id="PS50880">
    <property type="entry name" value="TOPRIM"/>
    <property type="match status" value="1"/>
</dbReference>
<dbReference type="Pfam" id="PF13362">
    <property type="entry name" value="Toprim_3"/>
    <property type="match status" value="1"/>
</dbReference>
<dbReference type="SUPFAM" id="SSF52540">
    <property type="entry name" value="P-loop containing nucleoside triphosphate hydrolases"/>
    <property type="match status" value="1"/>
</dbReference>
<dbReference type="CDD" id="cd01125">
    <property type="entry name" value="RepA_RSF1010_like"/>
    <property type="match status" value="1"/>
</dbReference>
<protein>
    <recommendedName>
        <fullName evidence="2">Toprim domain-containing protein</fullName>
    </recommendedName>
</protein>
<feature type="compositionally biased region" description="Basic and acidic residues" evidence="1">
    <location>
        <begin position="611"/>
        <end position="623"/>
    </location>
</feature>
<gene>
    <name evidence="3" type="ORF">HHA04nite_14940</name>
</gene>
<feature type="region of interest" description="Disordered" evidence="1">
    <location>
        <begin position="269"/>
        <end position="289"/>
    </location>
</feature>
<reference evidence="3 4" key="1">
    <citation type="submission" date="2019-07" db="EMBL/GenBank/DDBJ databases">
        <title>Whole genome shotgun sequence of Halomonas halophila NBRC 102604.</title>
        <authorList>
            <person name="Hosoyama A."/>
            <person name="Uohara A."/>
            <person name="Ohji S."/>
            <person name="Ichikawa N."/>
        </authorList>
    </citation>
    <scope>NUCLEOTIDE SEQUENCE [LARGE SCALE GENOMIC DNA]</scope>
    <source>
        <strain evidence="3 4">NBRC 102604</strain>
    </source>
</reference>
<dbReference type="RefSeq" id="WP_146908652.1">
    <property type="nucleotide sequence ID" value="NZ_BJUS01000013.1"/>
</dbReference>
<evidence type="ECO:0000256" key="1">
    <source>
        <dbReference type="SAM" id="MobiDB-lite"/>
    </source>
</evidence>
<dbReference type="SMART" id="SM00493">
    <property type="entry name" value="TOPRIM"/>
    <property type="match status" value="1"/>
</dbReference>
<dbReference type="EMBL" id="BJUS01000013">
    <property type="protein sequence ID" value="GEK72950.1"/>
    <property type="molecule type" value="Genomic_DNA"/>
</dbReference>
<evidence type="ECO:0000313" key="3">
    <source>
        <dbReference type="EMBL" id="GEK72950.1"/>
    </source>
</evidence>
<dbReference type="InterPro" id="IPR038724">
    <property type="entry name" value="RepA"/>
</dbReference>
<evidence type="ECO:0000259" key="2">
    <source>
        <dbReference type="PROSITE" id="PS50880"/>
    </source>
</evidence>
<evidence type="ECO:0000313" key="4">
    <source>
        <dbReference type="Proteomes" id="UP000321121"/>
    </source>
</evidence>
<dbReference type="InterPro" id="IPR006171">
    <property type="entry name" value="TOPRIM_dom"/>
</dbReference>
<feature type="domain" description="Toprim" evidence="2">
    <location>
        <begin position="218"/>
        <end position="305"/>
    </location>
</feature>
<comment type="caution">
    <text evidence="3">The sequence shown here is derived from an EMBL/GenBank/DDBJ whole genome shotgun (WGS) entry which is preliminary data.</text>
</comment>
<proteinExistence type="predicted"/>